<evidence type="ECO:0000256" key="7">
    <source>
        <dbReference type="ARBA" id="ARBA00023288"/>
    </source>
</evidence>
<evidence type="ECO:0000256" key="3">
    <source>
        <dbReference type="ARBA" id="ARBA00022622"/>
    </source>
</evidence>
<reference evidence="12" key="1">
    <citation type="submission" date="2020-05" db="EMBL/GenBank/DDBJ databases">
        <title>Mycena genomes resolve the evolution of fungal bioluminescence.</title>
        <authorList>
            <person name="Tsai I.J."/>
        </authorList>
    </citation>
    <scope>NUCLEOTIDE SEQUENCE</scope>
    <source>
        <strain evidence="12">CCC161011</strain>
    </source>
</reference>
<dbReference type="PANTHER" id="PTHR34992">
    <property type="entry name" value="HYPHAL ANASTAMOSIS-7 PROTEIN"/>
    <property type="match status" value="1"/>
</dbReference>
<dbReference type="EMBL" id="JACAZI010000019">
    <property type="protein sequence ID" value="KAF7339847.1"/>
    <property type="molecule type" value="Genomic_DNA"/>
</dbReference>
<evidence type="ECO:0000256" key="9">
    <source>
        <dbReference type="SAM" id="Phobius"/>
    </source>
</evidence>
<keyword evidence="13" id="KW-1185">Reference proteome</keyword>
<evidence type="ECO:0000256" key="6">
    <source>
        <dbReference type="ARBA" id="ARBA00023180"/>
    </source>
</evidence>
<keyword evidence="6" id="KW-0325">Glycoprotein</keyword>
<dbReference type="CDD" id="cd21176">
    <property type="entry name" value="LPMO_auxiliary-like"/>
    <property type="match status" value="1"/>
</dbReference>
<organism evidence="12 13">
    <name type="scientific">Mycena venus</name>
    <dbReference type="NCBI Taxonomy" id="2733690"/>
    <lineage>
        <taxon>Eukaryota</taxon>
        <taxon>Fungi</taxon>
        <taxon>Dikarya</taxon>
        <taxon>Basidiomycota</taxon>
        <taxon>Agaricomycotina</taxon>
        <taxon>Agaricomycetes</taxon>
        <taxon>Agaricomycetidae</taxon>
        <taxon>Agaricales</taxon>
        <taxon>Marasmiineae</taxon>
        <taxon>Mycenaceae</taxon>
        <taxon>Mycena</taxon>
    </lineage>
</organism>
<accession>A0A8H6XG09</accession>
<proteinExistence type="predicted"/>
<comment type="caution">
    <text evidence="12">The sequence shown here is derived from an EMBL/GenBank/DDBJ whole genome shotgun (WGS) entry which is preliminary data.</text>
</comment>
<keyword evidence="4 10" id="KW-0732">Signal</keyword>
<dbReference type="InterPro" id="IPR046936">
    <property type="entry name" value="BIM1-like"/>
</dbReference>
<evidence type="ECO:0000256" key="5">
    <source>
        <dbReference type="ARBA" id="ARBA00023136"/>
    </source>
</evidence>
<name>A0A8H6XG09_9AGAR</name>
<keyword evidence="2" id="KW-1003">Cell membrane</keyword>
<dbReference type="GO" id="GO:0098552">
    <property type="term" value="C:side of membrane"/>
    <property type="evidence" value="ECO:0007669"/>
    <property type="project" value="UniProtKB-KW"/>
</dbReference>
<feature type="domain" description="Copper acquisition factor BIM1-like" evidence="11">
    <location>
        <begin position="17"/>
        <end position="153"/>
    </location>
</feature>
<evidence type="ECO:0000313" key="12">
    <source>
        <dbReference type="EMBL" id="KAF7339847.1"/>
    </source>
</evidence>
<keyword evidence="5 9" id="KW-0472">Membrane</keyword>
<evidence type="ECO:0000256" key="1">
    <source>
        <dbReference type="ARBA" id="ARBA00004609"/>
    </source>
</evidence>
<keyword evidence="9" id="KW-1133">Transmembrane helix</keyword>
<gene>
    <name evidence="12" type="ORF">MVEN_01901500</name>
</gene>
<protein>
    <recommendedName>
        <fullName evidence="11">Copper acquisition factor BIM1-like domain-containing protein</fullName>
    </recommendedName>
</protein>
<keyword evidence="9" id="KW-0812">Transmembrane</keyword>
<keyword evidence="7" id="KW-0449">Lipoprotein</keyword>
<sequence>MLASTSLVFASLIALANAHFQLQFPPARGPFVEDDEPKFCDGFDNPSSNRTAFPITGGFFKLNSEHPNWTIGVNLTTKANPTQFTDFSTTLFPFTKESGEGVACFALDLSSAGVSDGQNVSIQVEFNGSDGNLFQCADLTISSTAKVSDPACNLTSSASPSGTANPSGSATASASSGSPSASAPSSGSAVALGVSGAYLALIVGFVGVAAGAVIV</sequence>
<evidence type="ECO:0000256" key="10">
    <source>
        <dbReference type="SAM" id="SignalP"/>
    </source>
</evidence>
<dbReference type="OrthoDB" id="2146436at2759"/>
<feature type="compositionally biased region" description="Low complexity" evidence="8">
    <location>
        <begin position="161"/>
        <end position="178"/>
    </location>
</feature>
<dbReference type="AlphaFoldDB" id="A0A8H6XG09"/>
<dbReference type="Proteomes" id="UP000620124">
    <property type="component" value="Unassembled WGS sequence"/>
</dbReference>
<feature type="region of interest" description="Disordered" evidence="8">
    <location>
        <begin position="155"/>
        <end position="178"/>
    </location>
</feature>
<feature type="chain" id="PRO_5034218350" description="Copper acquisition factor BIM1-like domain-containing protein" evidence="10">
    <location>
        <begin position="19"/>
        <end position="215"/>
    </location>
</feature>
<keyword evidence="3" id="KW-0336">GPI-anchor</keyword>
<evidence type="ECO:0000256" key="4">
    <source>
        <dbReference type="ARBA" id="ARBA00022729"/>
    </source>
</evidence>
<evidence type="ECO:0000259" key="11">
    <source>
        <dbReference type="Pfam" id="PF20238"/>
    </source>
</evidence>
<dbReference type="GO" id="GO:0005886">
    <property type="term" value="C:plasma membrane"/>
    <property type="evidence" value="ECO:0007669"/>
    <property type="project" value="UniProtKB-SubCell"/>
</dbReference>
<evidence type="ECO:0000256" key="2">
    <source>
        <dbReference type="ARBA" id="ARBA00022475"/>
    </source>
</evidence>
<feature type="signal peptide" evidence="10">
    <location>
        <begin position="1"/>
        <end position="18"/>
    </location>
</feature>
<evidence type="ECO:0000313" key="13">
    <source>
        <dbReference type="Proteomes" id="UP000620124"/>
    </source>
</evidence>
<dbReference type="Pfam" id="PF20238">
    <property type="entry name" value="BIM1-like_dom"/>
    <property type="match status" value="1"/>
</dbReference>
<dbReference type="InterPro" id="IPR046530">
    <property type="entry name" value="BIM1-like_dom"/>
</dbReference>
<feature type="transmembrane region" description="Helical" evidence="9">
    <location>
        <begin position="189"/>
        <end position="214"/>
    </location>
</feature>
<evidence type="ECO:0000256" key="8">
    <source>
        <dbReference type="SAM" id="MobiDB-lite"/>
    </source>
</evidence>
<comment type="subcellular location">
    <subcellularLocation>
        <location evidence="1">Cell membrane</location>
        <topology evidence="1">Lipid-anchor</topology>
        <topology evidence="1">GPI-anchor</topology>
    </subcellularLocation>
</comment>